<evidence type="ECO:0000313" key="8">
    <source>
        <dbReference type="EMBL" id="RKO94181.1"/>
    </source>
</evidence>
<dbReference type="PANTHER" id="PTHR10332">
    <property type="entry name" value="EQUILIBRATIVE NUCLEOSIDE TRANSPORTER"/>
    <property type="match status" value="1"/>
</dbReference>
<evidence type="ECO:0000256" key="1">
    <source>
        <dbReference type="ARBA" id="ARBA00004141"/>
    </source>
</evidence>
<dbReference type="GO" id="GO:0034257">
    <property type="term" value="F:nicotinamide riboside transmembrane transporter activity"/>
    <property type="evidence" value="ECO:0007669"/>
    <property type="project" value="TreeGrafter"/>
</dbReference>
<dbReference type="EMBL" id="KZ993982">
    <property type="protein sequence ID" value="RKO94181.1"/>
    <property type="molecule type" value="Genomic_DNA"/>
</dbReference>
<evidence type="ECO:0000256" key="4">
    <source>
        <dbReference type="ARBA" id="ARBA00022692"/>
    </source>
</evidence>
<feature type="transmembrane region" description="Helical" evidence="7">
    <location>
        <begin position="240"/>
        <end position="258"/>
    </location>
</feature>
<keyword evidence="5 7" id="KW-1133">Transmembrane helix</keyword>
<sequence length="346" mass="36598">MHYTRPAPHCADVLVPLPFTRNEVHGTFGSTDWNFSAQSLPAASYPPTYIAAVSSGQGLAGLIPSLVQILLWAYSSSKDSLASQPASNSTGTTVIYFLSSVGLTFLGLLFYCTLHFVDGAAQVHAAEGYDPVQEGGVEVESGDEDEDDKAVREGQATTAAHVFPHIRGYVGSVFFAFCVTLAVYPGITSSVAPVDPTPVLSGLFVKLHFVVFNAFDWLGKSLPAHPSLAWTTPKPLHTLTLARFVFAPLLLLCNVVFFDRTGERLPRTLPLALGDSAFFALVALLAFSNGWLGSNLMMLAPREVAPRGRGAVGNVMVTALTAGLAAGSLLSFGVRGALCGCNPFSS</sequence>
<accession>A0A4P9WM85</accession>
<evidence type="ECO:0000256" key="7">
    <source>
        <dbReference type="SAM" id="Phobius"/>
    </source>
</evidence>
<evidence type="ECO:0000256" key="5">
    <source>
        <dbReference type="ARBA" id="ARBA00022989"/>
    </source>
</evidence>
<keyword evidence="3" id="KW-0813">Transport</keyword>
<evidence type="ECO:0000256" key="3">
    <source>
        <dbReference type="ARBA" id="ARBA00022448"/>
    </source>
</evidence>
<feature type="transmembrane region" description="Helical" evidence="7">
    <location>
        <begin position="311"/>
        <end position="334"/>
    </location>
</feature>
<dbReference type="GO" id="GO:0015205">
    <property type="term" value="F:nucleobase transmembrane transporter activity"/>
    <property type="evidence" value="ECO:0007669"/>
    <property type="project" value="TreeGrafter"/>
</dbReference>
<proteinExistence type="inferred from homology"/>
<dbReference type="AlphaFoldDB" id="A0A4P9WM85"/>
<reference evidence="9" key="1">
    <citation type="journal article" date="2018" name="Nat. Microbiol.">
        <title>Leveraging single-cell genomics to expand the fungal tree of life.</title>
        <authorList>
            <person name="Ahrendt S.R."/>
            <person name="Quandt C.A."/>
            <person name="Ciobanu D."/>
            <person name="Clum A."/>
            <person name="Salamov A."/>
            <person name="Andreopoulos B."/>
            <person name="Cheng J.F."/>
            <person name="Woyke T."/>
            <person name="Pelin A."/>
            <person name="Henrissat B."/>
            <person name="Reynolds N.K."/>
            <person name="Benny G.L."/>
            <person name="Smith M.E."/>
            <person name="James T.Y."/>
            <person name="Grigoriev I.V."/>
        </authorList>
    </citation>
    <scope>NUCLEOTIDE SEQUENCE [LARGE SCALE GENOMIC DNA]</scope>
</reference>
<keyword evidence="9" id="KW-1185">Reference proteome</keyword>
<gene>
    <name evidence="8" type="ORF">BDK51DRAFT_42691</name>
</gene>
<protein>
    <submittedName>
        <fullName evidence="8">Equilibrative nucleoside transporter</fullName>
    </submittedName>
</protein>
<dbReference type="GO" id="GO:0005886">
    <property type="term" value="C:plasma membrane"/>
    <property type="evidence" value="ECO:0007669"/>
    <property type="project" value="TreeGrafter"/>
</dbReference>
<dbReference type="InterPro" id="IPR002259">
    <property type="entry name" value="Eqnu_transpt"/>
</dbReference>
<evidence type="ECO:0000256" key="2">
    <source>
        <dbReference type="ARBA" id="ARBA00007965"/>
    </source>
</evidence>
<dbReference type="PANTHER" id="PTHR10332:SF88">
    <property type="entry name" value="EQUILIBRATIVE NUCLEOSIDE TRANSPORTER 1, ISOFORM A"/>
    <property type="match status" value="1"/>
</dbReference>
<evidence type="ECO:0000313" key="9">
    <source>
        <dbReference type="Proteomes" id="UP000269721"/>
    </source>
</evidence>
<dbReference type="Pfam" id="PF01733">
    <property type="entry name" value="Nucleoside_tran"/>
    <property type="match status" value="1"/>
</dbReference>
<comment type="similarity">
    <text evidence="2">Belongs to the SLC29A/ENT transporter (TC 2.A.57) family.</text>
</comment>
<feature type="transmembrane region" description="Helical" evidence="7">
    <location>
        <begin position="278"/>
        <end position="299"/>
    </location>
</feature>
<dbReference type="OrthoDB" id="10261753at2759"/>
<feature type="transmembrane region" description="Helical" evidence="7">
    <location>
        <begin position="49"/>
        <end position="74"/>
    </location>
</feature>
<dbReference type="Proteomes" id="UP000269721">
    <property type="component" value="Unassembled WGS sequence"/>
</dbReference>
<keyword evidence="6 7" id="KW-0472">Membrane</keyword>
<feature type="transmembrane region" description="Helical" evidence="7">
    <location>
        <begin position="169"/>
        <end position="187"/>
    </location>
</feature>
<feature type="transmembrane region" description="Helical" evidence="7">
    <location>
        <begin position="94"/>
        <end position="114"/>
    </location>
</feature>
<dbReference type="PRINTS" id="PR01130">
    <property type="entry name" value="DERENTRNSPRT"/>
</dbReference>
<evidence type="ECO:0000256" key="6">
    <source>
        <dbReference type="ARBA" id="ARBA00023136"/>
    </source>
</evidence>
<keyword evidence="4 7" id="KW-0812">Transmembrane</keyword>
<dbReference type="GO" id="GO:0000329">
    <property type="term" value="C:fungal-type vacuole membrane"/>
    <property type="evidence" value="ECO:0007669"/>
    <property type="project" value="TreeGrafter"/>
</dbReference>
<name>A0A4P9WM85_9FUNG</name>
<organism evidence="8 9">
    <name type="scientific">Blyttiomyces helicus</name>
    <dbReference type="NCBI Taxonomy" id="388810"/>
    <lineage>
        <taxon>Eukaryota</taxon>
        <taxon>Fungi</taxon>
        <taxon>Fungi incertae sedis</taxon>
        <taxon>Chytridiomycota</taxon>
        <taxon>Chytridiomycota incertae sedis</taxon>
        <taxon>Chytridiomycetes</taxon>
        <taxon>Chytridiomycetes incertae sedis</taxon>
        <taxon>Blyttiomyces</taxon>
    </lineage>
</organism>
<comment type="subcellular location">
    <subcellularLocation>
        <location evidence="1">Membrane</location>
        <topology evidence="1">Multi-pass membrane protein</topology>
    </subcellularLocation>
</comment>